<evidence type="ECO:0000313" key="1">
    <source>
        <dbReference type="EMBL" id="OOF97950.1"/>
    </source>
</evidence>
<reference evidence="2" key="1">
    <citation type="journal article" date="2017" name="Genome Biol.">
        <title>Comparative genomics reveals high biological diversity and specific adaptations in the industrially and medically important fungal genus Aspergillus.</title>
        <authorList>
            <person name="de Vries R.P."/>
            <person name="Riley R."/>
            <person name="Wiebenga A."/>
            <person name="Aguilar-Osorio G."/>
            <person name="Amillis S."/>
            <person name="Uchima C.A."/>
            <person name="Anderluh G."/>
            <person name="Asadollahi M."/>
            <person name="Askin M."/>
            <person name="Barry K."/>
            <person name="Battaglia E."/>
            <person name="Bayram O."/>
            <person name="Benocci T."/>
            <person name="Braus-Stromeyer S.A."/>
            <person name="Caldana C."/>
            <person name="Canovas D."/>
            <person name="Cerqueira G.C."/>
            <person name="Chen F."/>
            <person name="Chen W."/>
            <person name="Choi C."/>
            <person name="Clum A."/>
            <person name="Dos Santos R.A."/>
            <person name="Damasio A.R."/>
            <person name="Diallinas G."/>
            <person name="Emri T."/>
            <person name="Fekete E."/>
            <person name="Flipphi M."/>
            <person name="Freyberg S."/>
            <person name="Gallo A."/>
            <person name="Gournas C."/>
            <person name="Habgood R."/>
            <person name="Hainaut M."/>
            <person name="Harispe M.L."/>
            <person name="Henrissat B."/>
            <person name="Hilden K.S."/>
            <person name="Hope R."/>
            <person name="Hossain A."/>
            <person name="Karabika E."/>
            <person name="Karaffa L."/>
            <person name="Karanyi Z."/>
            <person name="Krasevec N."/>
            <person name="Kuo A."/>
            <person name="Kusch H."/>
            <person name="LaButti K."/>
            <person name="Lagendijk E.L."/>
            <person name="Lapidus A."/>
            <person name="Levasseur A."/>
            <person name="Lindquist E."/>
            <person name="Lipzen A."/>
            <person name="Logrieco A.F."/>
            <person name="MacCabe A."/>
            <person name="Maekelae M.R."/>
            <person name="Malavazi I."/>
            <person name="Melin P."/>
            <person name="Meyer V."/>
            <person name="Mielnichuk N."/>
            <person name="Miskei M."/>
            <person name="Molnar A.P."/>
            <person name="Mule G."/>
            <person name="Ngan C.Y."/>
            <person name="Orejas M."/>
            <person name="Orosz E."/>
            <person name="Ouedraogo J.P."/>
            <person name="Overkamp K.M."/>
            <person name="Park H.-S."/>
            <person name="Perrone G."/>
            <person name="Piumi F."/>
            <person name="Punt P.J."/>
            <person name="Ram A.F."/>
            <person name="Ramon A."/>
            <person name="Rauscher S."/>
            <person name="Record E."/>
            <person name="Riano-Pachon D.M."/>
            <person name="Robert V."/>
            <person name="Roehrig J."/>
            <person name="Ruller R."/>
            <person name="Salamov A."/>
            <person name="Salih N.S."/>
            <person name="Samson R.A."/>
            <person name="Sandor E."/>
            <person name="Sanguinetti M."/>
            <person name="Schuetze T."/>
            <person name="Sepcic K."/>
            <person name="Shelest E."/>
            <person name="Sherlock G."/>
            <person name="Sophianopoulou V."/>
            <person name="Squina F.M."/>
            <person name="Sun H."/>
            <person name="Susca A."/>
            <person name="Todd R.B."/>
            <person name="Tsang A."/>
            <person name="Unkles S.E."/>
            <person name="van de Wiele N."/>
            <person name="van Rossen-Uffink D."/>
            <person name="Oliveira J.V."/>
            <person name="Vesth T.C."/>
            <person name="Visser J."/>
            <person name="Yu J.-H."/>
            <person name="Zhou M."/>
            <person name="Andersen M.R."/>
            <person name="Archer D.B."/>
            <person name="Baker S.E."/>
            <person name="Benoit I."/>
            <person name="Brakhage A.A."/>
            <person name="Braus G.H."/>
            <person name="Fischer R."/>
            <person name="Frisvad J.C."/>
            <person name="Goldman G.H."/>
            <person name="Houbraken J."/>
            <person name="Oakley B."/>
            <person name="Pocsi I."/>
            <person name="Scazzocchio C."/>
            <person name="Seiboth B."/>
            <person name="vanKuyk P.A."/>
            <person name="Wortman J."/>
            <person name="Dyer P.S."/>
            <person name="Grigoriev I.V."/>
        </authorList>
    </citation>
    <scope>NUCLEOTIDE SEQUENCE [LARGE SCALE GENOMIC DNA]</scope>
    <source>
        <strain evidence="2">ITEM 5010</strain>
    </source>
</reference>
<dbReference type="Proteomes" id="UP000188318">
    <property type="component" value="Unassembled WGS sequence"/>
</dbReference>
<dbReference type="OrthoDB" id="4770059at2759"/>
<dbReference type="AlphaFoldDB" id="A0A1R3RU18"/>
<evidence type="ECO:0000313" key="2">
    <source>
        <dbReference type="Proteomes" id="UP000188318"/>
    </source>
</evidence>
<accession>A0A1R3RU18</accession>
<protein>
    <submittedName>
        <fullName evidence="1">Uncharacterized protein</fullName>
    </submittedName>
</protein>
<proteinExistence type="predicted"/>
<dbReference type="EMBL" id="KV907496">
    <property type="protein sequence ID" value="OOF97950.1"/>
    <property type="molecule type" value="Genomic_DNA"/>
</dbReference>
<dbReference type="STRING" id="602072.A0A1R3RU18"/>
<dbReference type="VEuPathDB" id="FungiDB:ASPCADRAFT_128132"/>
<dbReference type="OMA" id="PTDWSSC"/>
<organism evidence="1 2">
    <name type="scientific">Aspergillus carbonarius (strain ITEM 5010)</name>
    <dbReference type="NCBI Taxonomy" id="602072"/>
    <lineage>
        <taxon>Eukaryota</taxon>
        <taxon>Fungi</taxon>
        <taxon>Dikarya</taxon>
        <taxon>Ascomycota</taxon>
        <taxon>Pezizomycotina</taxon>
        <taxon>Eurotiomycetes</taxon>
        <taxon>Eurotiomycetidae</taxon>
        <taxon>Eurotiales</taxon>
        <taxon>Aspergillaceae</taxon>
        <taxon>Aspergillus</taxon>
        <taxon>Aspergillus subgen. Circumdati</taxon>
    </lineage>
</organism>
<keyword evidence="2" id="KW-1185">Reference proteome</keyword>
<gene>
    <name evidence="1" type="ORF">ASPCADRAFT_128132</name>
</gene>
<sequence length="197" mass="21681">MADTTSTMTTTTATAATAATALRPLTTTFVPPSSCINNLWLVSSSTKTWMNLGPRNTAECLPSSWEISSYYSPGLCPSGYRIAASDTIYDGSVTETAATCCPVTGIQTYSTRTTYTPGWTELEVCTWQPGDQTILDYTYTWLGTDGSTSSTTSTIHDDDGIYDDRNTIHSLNRKLIYHLIYSLTRSFTHPFRTLERS</sequence>
<name>A0A1R3RU18_ASPC5</name>